<comment type="caution">
    <text evidence="8">The sequence shown here is derived from an EMBL/GenBank/DDBJ whole genome shotgun (WGS) entry which is preliminary data.</text>
</comment>
<protein>
    <recommendedName>
        <fullName evidence="7">Integral membrane bound transporter domain-containing protein</fullName>
    </recommendedName>
</protein>
<evidence type="ECO:0000259" key="7">
    <source>
        <dbReference type="Pfam" id="PF13515"/>
    </source>
</evidence>
<dbReference type="Pfam" id="PF13515">
    <property type="entry name" value="FUSC_2"/>
    <property type="match status" value="1"/>
</dbReference>
<proteinExistence type="predicted"/>
<dbReference type="PANTHER" id="PTHR30509:SF9">
    <property type="entry name" value="MULTIDRUG RESISTANCE PROTEIN MDTO"/>
    <property type="match status" value="1"/>
</dbReference>
<keyword evidence="9" id="KW-1185">Reference proteome</keyword>
<evidence type="ECO:0000256" key="4">
    <source>
        <dbReference type="ARBA" id="ARBA00022989"/>
    </source>
</evidence>
<feature type="transmembrane region" description="Helical" evidence="6">
    <location>
        <begin position="571"/>
        <end position="593"/>
    </location>
</feature>
<dbReference type="EMBL" id="CAJNOR010002889">
    <property type="protein sequence ID" value="CAF1353220.1"/>
    <property type="molecule type" value="Genomic_DNA"/>
</dbReference>
<dbReference type="GO" id="GO:0005886">
    <property type="term" value="C:plasma membrane"/>
    <property type="evidence" value="ECO:0007669"/>
    <property type="project" value="UniProtKB-SubCell"/>
</dbReference>
<evidence type="ECO:0000313" key="9">
    <source>
        <dbReference type="Proteomes" id="UP000663828"/>
    </source>
</evidence>
<gene>
    <name evidence="8" type="ORF">XAT740_LOCUS31601</name>
</gene>
<feature type="transmembrane region" description="Helical" evidence="6">
    <location>
        <begin position="513"/>
        <end position="530"/>
    </location>
</feature>
<feature type="transmembrane region" description="Helical" evidence="6">
    <location>
        <begin position="78"/>
        <end position="104"/>
    </location>
</feature>
<sequence>MTLSTIFRSIRRFYFNYYQIKTSSIYLHSAFTRRLQYAFRLVLTFLIGSFLAYATPLRLHLGQIYMIPNLGVLCIQETFGATLSTTLHVTSVIIPLSMFLFLIQTLGLSYQNYLVGEILLLLSSFCISYRCRTLQFRKLSLWFNAIFFVSIINEQTIRTTFAFELLADFVLGMFVALLVSLLFFPLFATLDIENRVNYCLFHLDQMQAFLIQAFLCHDSTAAKVSLARAAIVERRLRNTMNETRQRLNEVYLEPCRLLQWIFTRHRNEIFSLSIEQQVDLITSFMFHVCSLQAMIEQCTFNKYHQDLIKQLESNLLDFISNQSMVIDGLISSSSVNTDTFHNRLTNLQLAMESLNSAYKQVRLHRIEEVFLTGTKTQSDDHLSHTFFFFQLDAIARLLTQITTINCQREETSKTTQIRTCLKDYCKFHFDWPRIISAFKSMLIIGVGSIFVMVPSLANSFANGQWILIGLCMTQGDTVGGALTTMKLRLVGTLLGSMWAYAIYAAVGEESYKIFAMLVPWLLLCGYLKLIPQWDYAATVAASTPIVVNLGRLYGDVFRQGNYVLLRIQESIIGIGVGMFLTVLIFPTFAVDLLKTNIQDTLKTCRRATDSIHSVYDQFFQHQHARRYSLSMNEEEEIKFHIDLQRRHFHQLISSQRMQLNYASLEPSIWWFNYGFSSSQYDLLIKQQLDMFRMLHNMHATLMQINDCSMDDKNQIDELRLNAAGGRFLPDLHGELLDLSRQLSDCIDLWISYLTLTHTTYYRWSRIRISHRKKKLIKGDLAENQQRLMELHSVVVRLQNEHQNSVNRSLDYYIDKSKQGEDLSSFVPYVNSHQAESIFVAISAMYYSTIQLAQAAMALGTTIHTIFELETTSVYRFF</sequence>
<dbReference type="PANTHER" id="PTHR30509">
    <property type="entry name" value="P-HYDROXYBENZOIC ACID EFFLUX PUMP SUBUNIT-RELATED"/>
    <property type="match status" value="1"/>
</dbReference>
<dbReference type="AlphaFoldDB" id="A0A815HEY8"/>
<evidence type="ECO:0000256" key="1">
    <source>
        <dbReference type="ARBA" id="ARBA00004651"/>
    </source>
</evidence>
<evidence type="ECO:0000256" key="3">
    <source>
        <dbReference type="ARBA" id="ARBA00022692"/>
    </source>
</evidence>
<feature type="transmembrane region" description="Helical" evidence="6">
    <location>
        <begin position="37"/>
        <end position="57"/>
    </location>
</feature>
<feature type="transmembrane region" description="Helical" evidence="6">
    <location>
        <begin position="487"/>
        <end position="506"/>
    </location>
</feature>
<keyword evidence="5 6" id="KW-0472">Membrane</keyword>
<name>A0A815HEY8_ADIRI</name>
<comment type="subcellular location">
    <subcellularLocation>
        <location evidence="1">Cell membrane</location>
        <topology evidence="1">Multi-pass membrane protein</topology>
    </subcellularLocation>
</comment>
<keyword evidence="2" id="KW-1003">Cell membrane</keyword>
<evidence type="ECO:0000256" key="6">
    <source>
        <dbReference type="SAM" id="Phobius"/>
    </source>
</evidence>
<evidence type="ECO:0000256" key="2">
    <source>
        <dbReference type="ARBA" id="ARBA00022475"/>
    </source>
</evidence>
<reference evidence="8" key="1">
    <citation type="submission" date="2021-02" db="EMBL/GenBank/DDBJ databases">
        <authorList>
            <person name="Nowell W R."/>
        </authorList>
    </citation>
    <scope>NUCLEOTIDE SEQUENCE</scope>
</reference>
<feature type="transmembrane region" description="Helical" evidence="6">
    <location>
        <begin position="141"/>
        <end position="163"/>
    </location>
</feature>
<dbReference type="InterPro" id="IPR049453">
    <property type="entry name" value="Memb_transporter_dom"/>
</dbReference>
<accession>A0A815HEY8</accession>
<feature type="domain" description="Integral membrane bound transporter" evidence="7">
    <location>
        <begin position="457"/>
        <end position="579"/>
    </location>
</feature>
<feature type="transmembrane region" description="Helical" evidence="6">
    <location>
        <begin position="442"/>
        <end position="467"/>
    </location>
</feature>
<keyword evidence="4 6" id="KW-1133">Transmembrane helix</keyword>
<evidence type="ECO:0000256" key="5">
    <source>
        <dbReference type="ARBA" id="ARBA00023136"/>
    </source>
</evidence>
<keyword evidence="3 6" id="KW-0812">Transmembrane</keyword>
<evidence type="ECO:0000313" key="8">
    <source>
        <dbReference type="EMBL" id="CAF1353220.1"/>
    </source>
</evidence>
<dbReference type="Proteomes" id="UP000663828">
    <property type="component" value="Unassembled WGS sequence"/>
</dbReference>
<organism evidence="8 9">
    <name type="scientific">Adineta ricciae</name>
    <name type="common">Rotifer</name>
    <dbReference type="NCBI Taxonomy" id="249248"/>
    <lineage>
        <taxon>Eukaryota</taxon>
        <taxon>Metazoa</taxon>
        <taxon>Spiralia</taxon>
        <taxon>Gnathifera</taxon>
        <taxon>Rotifera</taxon>
        <taxon>Eurotatoria</taxon>
        <taxon>Bdelloidea</taxon>
        <taxon>Adinetida</taxon>
        <taxon>Adinetidae</taxon>
        <taxon>Adineta</taxon>
    </lineage>
</organism>
<feature type="transmembrane region" description="Helical" evidence="6">
    <location>
        <begin position="169"/>
        <end position="188"/>
    </location>
</feature>